<sequence length="58" mass="6618">MEAVYTLLDVVRGVPEVFGSCYDIRVLLDSTSKMMDGKKLIDMKLPLLAFTLCYENRD</sequence>
<proteinExistence type="predicted"/>
<accession>A0ABS4EC07</accession>
<comment type="caution">
    <text evidence="1">The sequence shown here is derived from an EMBL/GenBank/DDBJ whole genome shotgun (WGS) entry which is preliminary data.</text>
</comment>
<evidence type="ECO:0000313" key="1">
    <source>
        <dbReference type="EMBL" id="MBP1855475.1"/>
    </source>
</evidence>
<reference evidence="1 2" key="1">
    <citation type="submission" date="2021-03" db="EMBL/GenBank/DDBJ databases">
        <title>Genomic Encyclopedia of Type Strains, Phase IV (KMG-IV): sequencing the most valuable type-strain genomes for metagenomic binning, comparative biology and taxonomic classification.</title>
        <authorList>
            <person name="Goeker M."/>
        </authorList>
    </citation>
    <scope>NUCLEOTIDE SEQUENCE [LARGE SCALE GENOMIC DNA]</scope>
    <source>
        <strain evidence="1 2">DSM 1289</strain>
    </source>
</reference>
<gene>
    <name evidence="1" type="ORF">J2Z43_001870</name>
</gene>
<dbReference type="Proteomes" id="UP000767291">
    <property type="component" value="Unassembled WGS sequence"/>
</dbReference>
<organism evidence="1 2">
    <name type="scientific">Metaclostridioides mangenotii</name>
    <dbReference type="NCBI Taxonomy" id="1540"/>
    <lineage>
        <taxon>Bacteria</taxon>
        <taxon>Bacillati</taxon>
        <taxon>Bacillota</taxon>
        <taxon>Clostridia</taxon>
        <taxon>Peptostreptococcales</taxon>
        <taxon>Peptostreptococcaceae</taxon>
        <taxon>Metaclostridioides</taxon>
    </lineage>
</organism>
<evidence type="ECO:0000313" key="2">
    <source>
        <dbReference type="Proteomes" id="UP000767291"/>
    </source>
</evidence>
<dbReference type="EMBL" id="JAGGJX010000003">
    <property type="protein sequence ID" value="MBP1855475.1"/>
    <property type="molecule type" value="Genomic_DNA"/>
</dbReference>
<protein>
    <submittedName>
        <fullName evidence="1">Myosin-crossreactive antigen</fullName>
    </submittedName>
</protein>
<name>A0ABS4EC07_9FIRM</name>
<keyword evidence="2" id="KW-1185">Reference proteome</keyword>